<dbReference type="PANTHER" id="PTHR33908">
    <property type="entry name" value="MANNOSYLTRANSFERASE YKCB-RELATED"/>
    <property type="match status" value="1"/>
</dbReference>
<sequence length="571" mass="65395">MGKQSDKYVWILAGVCILSLFLFLGESLFNTRGEPREAIVAYSMLDKGNWILPVNNGVDMAYKPPLFHWCIALISSIVGGVTEYTSRMPSALSLMVMVMAGYAFYAKRRGKELAFVMGLITLTNFEVHRAGTNCRVDMLLSALMVLALYQLYKWGEKRLQGVPWIGILCLSGAFLTKGPVGAVLPCLVVAVFLWIRGMKFWRIFYSFFGVFIASCVLPFVWYWAAYQQGGDKFLQLVLEENVLRFLGKMTYESHENPAYYNVITVVAGYVPYTLLVLISLFALKYKKIQGKPREWWTRFRTYIRQMDDARLFSLLSIVLIFVFYCIPKSKRSVYLLPIYPFIAYFLAEYILYLLRVRPVVIKVFGSIMASLAIILLAVFFSLRMGWIPETIFSGRHAAENVAFMRALGTVPLGFVSYTLIGIMLIAIKSFFSTIRNTKFDNTRHYDVIVLIFSIFLLLDGLLTPTVLNVKSDKPVAEQIASFVPEGTLYVYMPNQVKGNPMRPFTVNFYLGDRIVPFEDFMPEEGYLIIGEENIGTFTENYGGYQIKEVYNSHHRSCDDRKTICLYQFRKE</sequence>
<feature type="transmembrane region" description="Helical" evidence="8">
    <location>
        <begin position="202"/>
        <end position="224"/>
    </location>
</feature>
<feature type="transmembrane region" description="Helical" evidence="8">
    <location>
        <begin position="447"/>
        <end position="467"/>
    </location>
</feature>
<comment type="subcellular location">
    <subcellularLocation>
        <location evidence="1">Cell membrane</location>
        <topology evidence="1">Multi-pass membrane protein</topology>
    </subcellularLocation>
</comment>
<evidence type="ECO:0000313" key="10">
    <source>
        <dbReference type="EMBL" id="MBD8003010.1"/>
    </source>
</evidence>
<proteinExistence type="predicted"/>
<feature type="transmembrane region" description="Helical" evidence="8">
    <location>
        <begin position="402"/>
        <end position="427"/>
    </location>
</feature>
<feature type="domain" description="Glycosyltransferase RgtA/B/C/D-like" evidence="9">
    <location>
        <begin position="63"/>
        <end position="221"/>
    </location>
</feature>
<keyword evidence="4" id="KW-0808">Transferase</keyword>
<dbReference type="PANTHER" id="PTHR33908:SF3">
    <property type="entry name" value="UNDECAPRENYL PHOSPHATE-ALPHA-4-AMINO-4-DEOXY-L-ARABINOSE ARABINOSYL TRANSFERASE"/>
    <property type="match status" value="1"/>
</dbReference>
<evidence type="ECO:0000256" key="8">
    <source>
        <dbReference type="SAM" id="Phobius"/>
    </source>
</evidence>
<keyword evidence="5 8" id="KW-0812">Transmembrane</keyword>
<dbReference type="Proteomes" id="UP000616346">
    <property type="component" value="Unassembled WGS sequence"/>
</dbReference>
<organism evidence="10 11">
    <name type="scientific">Phocaeicola faecium</name>
    <dbReference type="NCBI Taxonomy" id="2762213"/>
    <lineage>
        <taxon>Bacteria</taxon>
        <taxon>Pseudomonadati</taxon>
        <taxon>Bacteroidota</taxon>
        <taxon>Bacteroidia</taxon>
        <taxon>Bacteroidales</taxon>
        <taxon>Bacteroidaceae</taxon>
        <taxon>Phocaeicola</taxon>
    </lineage>
</organism>
<reference evidence="10 11" key="1">
    <citation type="submission" date="2020-08" db="EMBL/GenBank/DDBJ databases">
        <title>A Genomic Blueprint of the Chicken Gut Microbiome.</title>
        <authorList>
            <person name="Gilroy R."/>
            <person name="Ravi A."/>
            <person name="Getino M."/>
            <person name="Pursley I."/>
            <person name="Horton D.L."/>
            <person name="Alikhan N.-F."/>
            <person name="Baker D."/>
            <person name="Gharbi K."/>
            <person name="Hall N."/>
            <person name="Watson M."/>
            <person name="Adriaenssens E.M."/>
            <person name="Foster-Nyarko E."/>
            <person name="Jarju S."/>
            <person name="Secka A."/>
            <person name="Antonio M."/>
            <person name="Oren A."/>
            <person name="Chaudhuri R."/>
            <person name="La Ragione R.M."/>
            <person name="Hildebrand F."/>
            <person name="Pallen M.J."/>
        </authorList>
    </citation>
    <scope>NUCLEOTIDE SEQUENCE [LARGE SCALE GENOMIC DNA]</scope>
    <source>
        <strain evidence="10 11">Sa1YUN3</strain>
    </source>
</reference>
<name>A0ABR8VDZ7_9BACT</name>
<feature type="transmembrane region" description="Helical" evidence="8">
    <location>
        <begin position="332"/>
        <end position="352"/>
    </location>
</feature>
<evidence type="ECO:0000256" key="1">
    <source>
        <dbReference type="ARBA" id="ARBA00004651"/>
    </source>
</evidence>
<keyword evidence="11" id="KW-1185">Reference proteome</keyword>
<feature type="transmembrane region" description="Helical" evidence="8">
    <location>
        <begin position="164"/>
        <end position="195"/>
    </location>
</feature>
<accession>A0ABR8VDZ7</accession>
<keyword evidence="6 8" id="KW-1133">Transmembrane helix</keyword>
<comment type="caution">
    <text evidence="10">The sequence shown here is derived from an EMBL/GenBank/DDBJ whole genome shotgun (WGS) entry which is preliminary data.</text>
</comment>
<feature type="transmembrane region" description="Helical" evidence="8">
    <location>
        <begin position="359"/>
        <end position="382"/>
    </location>
</feature>
<evidence type="ECO:0000256" key="6">
    <source>
        <dbReference type="ARBA" id="ARBA00022989"/>
    </source>
</evidence>
<keyword evidence="2" id="KW-1003">Cell membrane</keyword>
<dbReference type="InterPro" id="IPR038731">
    <property type="entry name" value="RgtA/B/C-like"/>
</dbReference>
<dbReference type="Pfam" id="PF13231">
    <property type="entry name" value="PMT_2"/>
    <property type="match status" value="1"/>
</dbReference>
<gene>
    <name evidence="10" type="ORF">H9626_12440</name>
</gene>
<keyword evidence="3" id="KW-0328">Glycosyltransferase</keyword>
<evidence type="ECO:0000256" key="4">
    <source>
        <dbReference type="ARBA" id="ARBA00022679"/>
    </source>
</evidence>
<evidence type="ECO:0000256" key="3">
    <source>
        <dbReference type="ARBA" id="ARBA00022676"/>
    </source>
</evidence>
<dbReference type="RefSeq" id="WP_191710686.1">
    <property type="nucleotide sequence ID" value="NZ_JACSPQ010000019.1"/>
</dbReference>
<dbReference type="EMBL" id="JACSPQ010000019">
    <property type="protein sequence ID" value="MBD8003010.1"/>
    <property type="molecule type" value="Genomic_DNA"/>
</dbReference>
<evidence type="ECO:0000256" key="5">
    <source>
        <dbReference type="ARBA" id="ARBA00022692"/>
    </source>
</evidence>
<feature type="transmembrane region" description="Helical" evidence="8">
    <location>
        <begin position="309"/>
        <end position="326"/>
    </location>
</feature>
<feature type="transmembrane region" description="Helical" evidence="8">
    <location>
        <begin position="88"/>
        <end position="105"/>
    </location>
</feature>
<evidence type="ECO:0000256" key="7">
    <source>
        <dbReference type="ARBA" id="ARBA00023136"/>
    </source>
</evidence>
<keyword evidence="7 8" id="KW-0472">Membrane</keyword>
<evidence type="ECO:0000313" key="11">
    <source>
        <dbReference type="Proteomes" id="UP000616346"/>
    </source>
</evidence>
<feature type="transmembrane region" description="Helical" evidence="8">
    <location>
        <begin position="7"/>
        <end position="25"/>
    </location>
</feature>
<evidence type="ECO:0000256" key="2">
    <source>
        <dbReference type="ARBA" id="ARBA00022475"/>
    </source>
</evidence>
<dbReference type="InterPro" id="IPR050297">
    <property type="entry name" value="LipidA_mod_glycosyltrf_83"/>
</dbReference>
<protein>
    <submittedName>
        <fullName evidence="10">Glycosyltransferase family 39 protein</fullName>
    </submittedName>
</protein>
<feature type="transmembrane region" description="Helical" evidence="8">
    <location>
        <begin position="258"/>
        <end position="283"/>
    </location>
</feature>
<evidence type="ECO:0000259" key="9">
    <source>
        <dbReference type="Pfam" id="PF13231"/>
    </source>
</evidence>